<dbReference type="AlphaFoldDB" id="A0A1E4TK18"/>
<dbReference type="Pfam" id="PF11055">
    <property type="entry name" value="Gsf2"/>
    <property type="match status" value="1"/>
</dbReference>
<evidence type="ECO:0000313" key="2">
    <source>
        <dbReference type="EMBL" id="ODV92100.1"/>
    </source>
</evidence>
<name>A0A1E4TK18_9ASCO</name>
<sequence>MTDSSRLMDIYVRLNDDFEKDYCFSVSEGERVSFIRKILHNIPQITAPSPFFYRDPLGFILDDTPGYLTANGNVLFTARVITPELAAHLIDESKTFGEVCLNGQLFLPVWKPNRRFQILVILLSIFWIYLNIPLYISPTPKCSMAYIFNIVIGYLPAFLDMPYLPPLAQWVMMIVQGMICVAVYLALSIGIVNPQSFRFVPQFIFPPASNKWTVTKEDLEQIGWTGARKQTPAEWRSSYFNKKKEEGAFKSDEKLVDGIILGPGEGWNSGLNATYDKTSDLWVLPYASIAERKHLAEIMEKEVSVTNKWNLLKSFRHKGNDDPCEETTNHFLRRLVLHETMTESKKEK</sequence>
<feature type="transmembrane region" description="Helical" evidence="1">
    <location>
        <begin position="116"/>
        <end position="136"/>
    </location>
</feature>
<gene>
    <name evidence="2" type="ORF">CANCADRAFT_82251</name>
</gene>
<keyword evidence="1" id="KW-1133">Transmembrane helix</keyword>
<accession>A0A1E4TK18</accession>
<protein>
    <submittedName>
        <fullName evidence="2">Uncharacterized protein</fullName>
    </submittedName>
</protein>
<organism evidence="2 3">
    <name type="scientific">Tortispora caseinolytica NRRL Y-17796</name>
    <dbReference type="NCBI Taxonomy" id="767744"/>
    <lineage>
        <taxon>Eukaryota</taxon>
        <taxon>Fungi</taxon>
        <taxon>Dikarya</taxon>
        <taxon>Ascomycota</taxon>
        <taxon>Saccharomycotina</taxon>
        <taxon>Trigonopsidomycetes</taxon>
        <taxon>Trigonopsidales</taxon>
        <taxon>Trigonopsidaceae</taxon>
        <taxon>Tortispora</taxon>
    </lineage>
</organism>
<evidence type="ECO:0000313" key="3">
    <source>
        <dbReference type="Proteomes" id="UP000095023"/>
    </source>
</evidence>
<feature type="transmembrane region" description="Helical" evidence="1">
    <location>
        <begin position="170"/>
        <end position="192"/>
    </location>
</feature>
<feature type="transmembrane region" description="Helical" evidence="1">
    <location>
        <begin position="143"/>
        <end position="164"/>
    </location>
</feature>
<keyword evidence="3" id="KW-1185">Reference proteome</keyword>
<reference evidence="3" key="1">
    <citation type="submission" date="2016-02" db="EMBL/GenBank/DDBJ databases">
        <title>Comparative genomics of biotechnologically important yeasts.</title>
        <authorList>
            <consortium name="DOE Joint Genome Institute"/>
            <person name="Riley R."/>
            <person name="Haridas S."/>
            <person name="Wolfe K.H."/>
            <person name="Lopes M.R."/>
            <person name="Hittinger C.T."/>
            <person name="Goker M."/>
            <person name="Salamov A."/>
            <person name="Wisecaver J."/>
            <person name="Long T.M."/>
            <person name="Aerts A.L."/>
            <person name="Barry K."/>
            <person name="Choi C."/>
            <person name="Clum A."/>
            <person name="Coughlan A.Y."/>
            <person name="Deshpande S."/>
            <person name="Douglass A.P."/>
            <person name="Hanson S.J."/>
            <person name="Klenk H.-P."/>
            <person name="Labutti K."/>
            <person name="Lapidus A."/>
            <person name="Lindquist E."/>
            <person name="Lipzen A."/>
            <person name="Meier-Kolthoff J.P."/>
            <person name="Ohm R.A."/>
            <person name="Otillar R.P."/>
            <person name="Pangilinan J."/>
            <person name="Peng Y."/>
            <person name="Rokas A."/>
            <person name="Rosa C.A."/>
            <person name="Scheuner C."/>
            <person name="Sibirny A.A."/>
            <person name="Slot J.C."/>
            <person name="Stielow J.B."/>
            <person name="Sun H."/>
            <person name="Kurtzman C.P."/>
            <person name="Blackwell M."/>
            <person name="Jeffries T.W."/>
            <person name="Grigoriev I.V."/>
        </authorList>
    </citation>
    <scope>NUCLEOTIDE SEQUENCE [LARGE SCALE GENOMIC DNA]</scope>
    <source>
        <strain evidence="3">NRRL Y-17796</strain>
    </source>
</reference>
<proteinExistence type="predicted"/>
<keyword evidence="1" id="KW-0812">Transmembrane</keyword>
<dbReference type="Proteomes" id="UP000095023">
    <property type="component" value="Unassembled WGS sequence"/>
</dbReference>
<evidence type="ECO:0000256" key="1">
    <source>
        <dbReference type="SAM" id="Phobius"/>
    </source>
</evidence>
<dbReference type="OrthoDB" id="4076669at2759"/>
<dbReference type="EMBL" id="KV453841">
    <property type="protein sequence ID" value="ODV92100.1"/>
    <property type="molecule type" value="Genomic_DNA"/>
</dbReference>
<keyword evidence="1" id="KW-0472">Membrane</keyword>
<dbReference type="InterPro" id="IPR022757">
    <property type="entry name" value="Gsf2"/>
</dbReference>